<dbReference type="PATRIC" id="fig|1423727.3.peg.707"/>
<dbReference type="Pfam" id="PF04892">
    <property type="entry name" value="VanZ"/>
    <property type="match status" value="1"/>
</dbReference>
<dbReference type="InterPro" id="IPR006976">
    <property type="entry name" value="VanZ-like"/>
</dbReference>
<dbReference type="EMBL" id="AYZQ01000001">
    <property type="protein sequence ID" value="KRM72988.1"/>
    <property type="molecule type" value="Genomic_DNA"/>
</dbReference>
<dbReference type="InterPro" id="IPR053150">
    <property type="entry name" value="Teicoplanin_resist-assoc"/>
</dbReference>
<dbReference type="AlphaFoldDB" id="A0A0R2BB24"/>
<keyword evidence="1" id="KW-1133">Transmembrane helix</keyword>
<accession>A0A0R2BB24</accession>
<dbReference type="RefSeq" id="WP_057893993.1">
    <property type="nucleotide sequence ID" value="NZ_AYZQ01000001.1"/>
</dbReference>
<evidence type="ECO:0000313" key="3">
    <source>
        <dbReference type="EMBL" id="KRM72988.1"/>
    </source>
</evidence>
<gene>
    <name evidence="3" type="ORF">FC34_GL000704</name>
</gene>
<comment type="caution">
    <text evidence="3">The sequence shown here is derived from an EMBL/GenBank/DDBJ whole genome shotgun (WGS) entry which is preliminary data.</text>
</comment>
<proteinExistence type="predicted"/>
<organism evidence="3 4">
    <name type="scientific">Lacticaseibacillus brantae DSM 23927</name>
    <dbReference type="NCBI Taxonomy" id="1423727"/>
    <lineage>
        <taxon>Bacteria</taxon>
        <taxon>Bacillati</taxon>
        <taxon>Bacillota</taxon>
        <taxon>Bacilli</taxon>
        <taxon>Lactobacillales</taxon>
        <taxon>Lactobacillaceae</taxon>
        <taxon>Lacticaseibacillus</taxon>
    </lineage>
</organism>
<feature type="transmembrane region" description="Helical" evidence="1">
    <location>
        <begin position="121"/>
        <end position="141"/>
    </location>
</feature>
<feature type="domain" description="VanZ-like" evidence="2">
    <location>
        <begin position="69"/>
        <end position="194"/>
    </location>
</feature>
<sequence>MLFLKPLYLWVAAHYATRINHFPLITLIFQSIDKTIFYLLIFLILRWVWRGVHHKRLHWGQELRLVLLVTYLLLLFNLTVFRDAYFPWDLQLYWHRPLSVINWRPLVETVKLTEGASMIDFWYQSLGNVLWFMPLGFLWPLVHPQKSNWGRMFFVAVCFSLSIEALQFVLNTGVTDIDDVIFNTLGGVLGYLLLPKKWIHAHGHA</sequence>
<dbReference type="STRING" id="1423727.FC34_GL000704"/>
<name>A0A0R2BB24_9LACO</name>
<evidence type="ECO:0000256" key="1">
    <source>
        <dbReference type="SAM" id="Phobius"/>
    </source>
</evidence>
<keyword evidence="1" id="KW-0812">Transmembrane</keyword>
<evidence type="ECO:0000259" key="2">
    <source>
        <dbReference type="Pfam" id="PF04892"/>
    </source>
</evidence>
<reference evidence="3 4" key="1">
    <citation type="journal article" date="2015" name="Genome Announc.">
        <title>Expanding the biotechnology potential of lactobacilli through comparative genomics of 213 strains and associated genera.</title>
        <authorList>
            <person name="Sun Z."/>
            <person name="Harris H.M."/>
            <person name="McCann A."/>
            <person name="Guo C."/>
            <person name="Argimon S."/>
            <person name="Zhang W."/>
            <person name="Yang X."/>
            <person name="Jeffery I.B."/>
            <person name="Cooney J.C."/>
            <person name="Kagawa T.F."/>
            <person name="Liu W."/>
            <person name="Song Y."/>
            <person name="Salvetti E."/>
            <person name="Wrobel A."/>
            <person name="Rasinkangas P."/>
            <person name="Parkhill J."/>
            <person name="Rea M.C."/>
            <person name="O'Sullivan O."/>
            <person name="Ritari J."/>
            <person name="Douillard F.P."/>
            <person name="Paul Ross R."/>
            <person name="Yang R."/>
            <person name="Briner A.E."/>
            <person name="Felis G.E."/>
            <person name="de Vos W.M."/>
            <person name="Barrangou R."/>
            <person name="Klaenhammer T.R."/>
            <person name="Caufield P.W."/>
            <person name="Cui Y."/>
            <person name="Zhang H."/>
            <person name="O'Toole P.W."/>
        </authorList>
    </citation>
    <scope>NUCLEOTIDE SEQUENCE [LARGE SCALE GENOMIC DNA]</scope>
    <source>
        <strain evidence="3 4">DSM 23927</strain>
    </source>
</reference>
<keyword evidence="1" id="KW-0472">Membrane</keyword>
<dbReference type="Proteomes" id="UP000051672">
    <property type="component" value="Unassembled WGS sequence"/>
</dbReference>
<feature type="transmembrane region" description="Helical" evidence="1">
    <location>
        <begin position="35"/>
        <end position="53"/>
    </location>
</feature>
<keyword evidence="4" id="KW-1185">Reference proteome</keyword>
<feature type="transmembrane region" description="Helical" evidence="1">
    <location>
        <begin position="65"/>
        <end position="85"/>
    </location>
</feature>
<dbReference type="OrthoDB" id="4822551at2"/>
<dbReference type="PANTHER" id="PTHR36834:SF1">
    <property type="entry name" value="INTEGRAL MEMBRANE PROTEIN"/>
    <property type="match status" value="1"/>
</dbReference>
<evidence type="ECO:0000313" key="4">
    <source>
        <dbReference type="Proteomes" id="UP000051672"/>
    </source>
</evidence>
<dbReference type="PANTHER" id="PTHR36834">
    <property type="entry name" value="MEMBRANE PROTEIN-RELATED"/>
    <property type="match status" value="1"/>
</dbReference>
<protein>
    <submittedName>
        <fullName evidence="3">Glycopeptide antibiotics resistance protein</fullName>
    </submittedName>
</protein>